<dbReference type="PANTHER" id="PTHR10724:SF7">
    <property type="entry name" value="SMALL RIBOSOMAL SUBUNIT PROTEIN BS1C"/>
    <property type="match status" value="1"/>
</dbReference>
<dbReference type="PANTHER" id="PTHR10724">
    <property type="entry name" value="30S RIBOSOMAL PROTEIN S1"/>
    <property type="match status" value="1"/>
</dbReference>
<evidence type="ECO:0000259" key="4">
    <source>
        <dbReference type="PROSITE" id="PS50126"/>
    </source>
</evidence>
<accession>A0ABT4D9E2</accession>
<organism evidence="5 6">
    <name type="scientific">Clostridium brassicae</name>
    <dbReference type="NCBI Taxonomy" id="2999072"/>
    <lineage>
        <taxon>Bacteria</taxon>
        <taxon>Bacillati</taxon>
        <taxon>Bacillota</taxon>
        <taxon>Clostridia</taxon>
        <taxon>Eubacteriales</taxon>
        <taxon>Clostridiaceae</taxon>
        <taxon>Clostridium</taxon>
    </lineage>
</organism>
<dbReference type="InterPro" id="IPR035104">
    <property type="entry name" value="Ribosomal_protein_S1-like"/>
</dbReference>
<evidence type="ECO:0000256" key="1">
    <source>
        <dbReference type="ARBA" id="ARBA00006767"/>
    </source>
</evidence>
<feature type="domain" description="S1 motif" evidence="4">
    <location>
        <begin position="201"/>
        <end position="269"/>
    </location>
</feature>
<evidence type="ECO:0000256" key="2">
    <source>
        <dbReference type="ARBA" id="ARBA00022980"/>
    </source>
</evidence>
<dbReference type="Proteomes" id="UP001144612">
    <property type="component" value="Unassembled WGS sequence"/>
</dbReference>
<feature type="domain" description="S1 motif" evidence="4">
    <location>
        <begin position="28"/>
        <end position="96"/>
    </location>
</feature>
<dbReference type="CDD" id="cd05687">
    <property type="entry name" value="S1_RPS1_repeat_ec1_hs1"/>
    <property type="match status" value="1"/>
</dbReference>
<reference evidence="5" key="1">
    <citation type="submission" date="2022-12" db="EMBL/GenBank/DDBJ databases">
        <title>Clostridium sp. nov., isolated from industrial wastewater.</title>
        <authorList>
            <person name="Jiayan W."/>
        </authorList>
    </citation>
    <scope>NUCLEOTIDE SEQUENCE</scope>
    <source>
        <strain evidence="5">ZC22-4</strain>
    </source>
</reference>
<evidence type="ECO:0000256" key="3">
    <source>
        <dbReference type="ARBA" id="ARBA00023274"/>
    </source>
</evidence>
<feature type="domain" description="S1 motif" evidence="4">
    <location>
        <begin position="114"/>
        <end position="180"/>
    </location>
</feature>
<comment type="similarity">
    <text evidence="1">Belongs to the bacterial ribosomal protein bS1 family.</text>
</comment>
<dbReference type="NCBIfam" id="NF005208">
    <property type="entry name" value="PRK06676.1"/>
    <property type="match status" value="1"/>
</dbReference>
<dbReference type="InterPro" id="IPR003029">
    <property type="entry name" value="S1_domain"/>
</dbReference>
<dbReference type="InterPro" id="IPR050437">
    <property type="entry name" value="Ribos_protein_bS1-like"/>
</dbReference>
<gene>
    <name evidence="5" type="primary">rpsA</name>
    <name evidence="5" type="ORF">OW729_09965</name>
</gene>
<name>A0ABT4D9E2_9CLOT</name>
<dbReference type="CDD" id="cd05688">
    <property type="entry name" value="S1_RPS1_repeat_ec3"/>
    <property type="match status" value="1"/>
</dbReference>
<dbReference type="SUPFAM" id="SSF50249">
    <property type="entry name" value="Nucleic acid-binding proteins"/>
    <property type="match status" value="4"/>
</dbReference>
<dbReference type="PROSITE" id="PS50126">
    <property type="entry name" value="S1"/>
    <property type="match status" value="4"/>
</dbReference>
<dbReference type="InterPro" id="IPR012340">
    <property type="entry name" value="NA-bd_OB-fold"/>
</dbReference>
<dbReference type="SMART" id="SM00316">
    <property type="entry name" value="S1"/>
    <property type="match status" value="4"/>
</dbReference>
<dbReference type="GO" id="GO:0005840">
    <property type="term" value="C:ribosome"/>
    <property type="evidence" value="ECO:0007669"/>
    <property type="project" value="UniProtKB-KW"/>
</dbReference>
<evidence type="ECO:0000313" key="5">
    <source>
        <dbReference type="EMBL" id="MCY6958929.1"/>
    </source>
</evidence>
<protein>
    <submittedName>
        <fullName evidence="5">30S ribosomal protein S1</fullName>
    </submittedName>
</protein>
<keyword evidence="2 5" id="KW-0689">Ribosomal protein</keyword>
<dbReference type="RefSeq" id="WP_268061351.1">
    <property type="nucleotide sequence ID" value="NZ_JAPQFJ010000009.1"/>
</dbReference>
<keyword evidence="3" id="KW-0687">Ribonucleoprotein</keyword>
<comment type="caution">
    <text evidence="5">The sequence shown here is derived from an EMBL/GenBank/DDBJ whole genome shotgun (WGS) entry which is preliminary data.</text>
</comment>
<dbReference type="Gene3D" id="2.40.50.140">
    <property type="entry name" value="Nucleic acid-binding proteins"/>
    <property type="match status" value="4"/>
</dbReference>
<feature type="domain" description="S1 motif" evidence="4">
    <location>
        <begin position="284"/>
        <end position="353"/>
    </location>
</feature>
<keyword evidence="6" id="KW-1185">Reference proteome</keyword>
<dbReference type="PRINTS" id="PR00681">
    <property type="entry name" value="RIBOSOMALS1"/>
</dbReference>
<dbReference type="EMBL" id="JAPQFJ010000009">
    <property type="protein sequence ID" value="MCY6958929.1"/>
    <property type="molecule type" value="Genomic_DNA"/>
</dbReference>
<dbReference type="Pfam" id="PF00575">
    <property type="entry name" value="S1"/>
    <property type="match status" value="4"/>
</dbReference>
<proteinExistence type="inferred from homology"/>
<sequence length="387" mass="43738">MTNNNLEEKSMSEIMDEIDKSMKPIYSGDLIDGEVISITDSEVLVNIGYITDGIIKKTDVCDEEGNLKEFFKPGDKIKVYVVKLNDGEGNVVLSKKKADEIIVWNELKKLFNEGATFEVKVHEIVKGGAITYFKGVRAFIPASHMSNSFVKNLNDYINKMLKVKIIEFDKEKNKIVLSRKEVEKGEIEIKKKDLWQSLKKGEKRTGIVRRLVKFGAFVDLGGIDGLIHNSDLSWKRVNNPSEVVSIGDKVEVYVLDFNKENGKISLGLKDVEEDPWNSLKYKVQDIVEGKVVRLLDFGAVIEMEDGLEGLAHISEISEENISKPSQILNIGDKVKVKILDIKEDDRKMSLSIKDASKGSLEDYSKYNDSDEGNFIFAELLKNFKDNK</sequence>
<evidence type="ECO:0000313" key="6">
    <source>
        <dbReference type="Proteomes" id="UP001144612"/>
    </source>
</evidence>
<dbReference type="CDD" id="cd04465">
    <property type="entry name" value="S1_RPS1_repeat_ec2_hs2"/>
    <property type="match status" value="1"/>
</dbReference>